<reference evidence="2 3" key="1">
    <citation type="submission" date="2018-11" db="EMBL/GenBank/DDBJ databases">
        <title>Haplotype-resolved cattle genomes.</title>
        <authorList>
            <person name="Low W.Y."/>
            <person name="Tearle R."/>
            <person name="Bickhart D.M."/>
            <person name="Rosen B.D."/>
            <person name="Koren S."/>
            <person name="Rhie A."/>
            <person name="Hiendleder S."/>
            <person name="Phillippy A.M."/>
            <person name="Smith T.P.L."/>
            <person name="Williams J.L."/>
        </authorList>
    </citation>
    <scope>NUCLEOTIDE SEQUENCE [LARGE SCALE GENOMIC DNA]</scope>
</reference>
<reference evidence="2" key="2">
    <citation type="submission" date="2025-08" db="UniProtKB">
        <authorList>
            <consortium name="Ensembl"/>
        </authorList>
    </citation>
    <scope>IDENTIFICATION</scope>
</reference>
<evidence type="ECO:0000313" key="2">
    <source>
        <dbReference type="Ensembl" id="ENSBIXP00005033792.1"/>
    </source>
</evidence>
<protein>
    <recommendedName>
        <fullName evidence="4">Sequestosome 1</fullName>
    </recommendedName>
</protein>
<dbReference type="AlphaFoldDB" id="A0A4W2HUV9"/>
<organism evidence="2 3">
    <name type="scientific">Bos indicus x Bos taurus</name>
    <name type="common">Hybrid cattle</name>
    <dbReference type="NCBI Taxonomy" id="30522"/>
    <lineage>
        <taxon>Eukaryota</taxon>
        <taxon>Metazoa</taxon>
        <taxon>Chordata</taxon>
        <taxon>Craniata</taxon>
        <taxon>Vertebrata</taxon>
        <taxon>Euteleostomi</taxon>
        <taxon>Mammalia</taxon>
        <taxon>Eutheria</taxon>
        <taxon>Laurasiatheria</taxon>
        <taxon>Artiodactyla</taxon>
        <taxon>Ruminantia</taxon>
        <taxon>Pecora</taxon>
        <taxon>Bovidae</taxon>
        <taxon>Bovinae</taxon>
        <taxon>Bos</taxon>
    </lineage>
</organism>
<evidence type="ECO:0000313" key="3">
    <source>
        <dbReference type="Proteomes" id="UP000429181"/>
    </source>
</evidence>
<proteinExistence type="predicted"/>
<feature type="region of interest" description="Disordered" evidence="1">
    <location>
        <begin position="67"/>
        <end position="99"/>
    </location>
</feature>
<name>A0A4W2HUV9_BOBOX</name>
<dbReference type="Ensembl" id="ENSBIXT00005017957.1">
    <property type="protein sequence ID" value="ENSBIXP00005033792.1"/>
    <property type="gene ID" value="ENSBIXG00005014608.1"/>
</dbReference>
<dbReference type="GeneTree" id="ENSGT00940000174020"/>
<accession>A0A4W2HUV9</accession>
<dbReference type="Gene3D" id="3.10.20.90">
    <property type="entry name" value="Phosphatidylinositol 3-kinase Catalytic Subunit, Chain A, domain 1"/>
    <property type="match status" value="1"/>
</dbReference>
<dbReference type="Proteomes" id="UP000429181">
    <property type="component" value="Chromosome 4"/>
</dbReference>
<evidence type="ECO:0000256" key="1">
    <source>
        <dbReference type="SAM" id="MobiDB-lite"/>
    </source>
</evidence>
<evidence type="ECO:0008006" key="4">
    <source>
        <dbReference type="Google" id="ProtNLM"/>
    </source>
</evidence>
<sequence>MASLTVKAYLLGKEDAAREIRRFSFCFSPEPEAEAEAAPGPRPCERLLSLVAALFPMLRPGGFQAHYREKKKKKKNPPATAGNTGSIPGPGRFHMPWGN</sequence>